<accession>A0A6G1J137</accession>
<feature type="non-terminal residue" evidence="1">
    <location>
        <position position="51"/>
    </location>
</feature>
<dbReference type="OrthoDB" id="3783411at2759"/>
<dbReference type="Proteomes" id="UP000799291">
    <property type="component" value="Unassembled WGS sequence"/>
</dbReference>
<proteinExistence type="predicted"/>
<dbReference type="AlphaFoldDB" id="A0A6G1J137"/>
<feature type="non-terminal residue" evidence="1">
    <location>
        <position position="1"/>
    </location>
</feature>
<dbReference type="EMBL" id="MU005582">
    <property type="protein sequence ID" value="KAF2683933.1"/>
    <property type="molecule type" value="Genomic_DNA"/>
</dbReference>
<sequence length="51" mass="5691">HKEPTPTFKTGCDCERPVIPAGVFSDKEMCQFKHYVEMACFQRAQGGCPSP</sequence>
<evidence type="ECO:0000313" key="2">
    <source>
        <dbReference type="Proteomes" id="UP000799291"/>
    </source>
</evidence>
<reference evidence="1" key="1">
    <citation type="journal article" date="2020" name="Stud. Mycol.">
        <title>101 Dothideomycetes genomes: a test case for predicting lifestyles and emergence of pathogens.</title>
        <authorList>
            <person name="Haridas S."/>
            <person name="Albert R."/>
            <person name="Binder M."/>
            <person name="Bloem J."/>
            <person name="Labutti K."/>
            <person name="Salamov A."/>
            <person name="Andreopoulos B."/>
            <person name="Baker S."/>
            <person name="Barry K."/>
            <person name="Bills G."/>
            <person name="Bluhm B."/>
            <person name="Cannon C."/>
            <person name="Castanera R."/>
            <person name="Culley D."/>
            <person name="Daum C."/>
            <person name="Ezra D."/>
            <person name="Gonzalez J."/>
            <person name="Henrissat B."/>
            <person name="Kuo A."/>
            <person name="Liang C."/>
            <person name="Lipzen A."/>
            <person name="Lutzoni F."/>
            <person name="Magnuson J."/>
            <person name="Mondo S."/>
            <person name="Nolan M."/>
            <person name="Ohm R."/>
            <person name="Pangilinan J."/>
            <person name="Park H.-J."/>
            <person name="Ramirez L."/>
            <person name="Alfaro M."/>
            <person name="Sun H."/>
            <person name="Tritt A."/>
            <person name="Yoshinaga Y."/>
            <person name="Zwiers L.-H."/>
            <person name="Turgeon B."/>
            <person name="Goodwin S."/>
            <person name="Spatafora J."/>
            <person name="Crous P."/>
            <person name="Grigoriev I."/>
        </authorList>
    </citation>
    <scope>NUCLEOTIDE SEQUENCE</scope>
    <source>
        <strain evidence="1">CBS 122367</strain>
    </source>
</reference>
<evidence type="ECO:0000313" key="1">
    <source>
        <dbReference type="EMBL" id="KAF2683933.1"/>
    </source>
</evidence>
<evidence type="ECO:0008006" key="3">
    <source>
        <dbReference type="Google" id="ProtNLM"/>
    </source>
</evidence>
<protein>
    <recommendedName>
        <fullName evidence="3">CxC6 like cysteine cluster associated with KDZ domain-containing protein</fullName>
    </recommendedName>
</protein>
<name>A0A6G1J137_9PLEO</name>
<keyword evidence="2" id="KW-1185">Reference proteome</keyword>
<organism evidence="1 2">
    <name type="scientific">Lentithecium fluviatile CBS 122367</name>
    <dbReference type="NCBI Taxonomy" id="1168545"/>
    <lineage>
        <taxon>Eukaryota</taxon>
        <taxon>Fungi</taxon>
        <taxon>Dikarya</taxon>
        <taxon>Ascomycota</taxon>
        <taxon>Pezizomycotina</taxon>
        <taxon>Dothideomycetes</taxon>
        <taxon>Pleosporomycetidae</taxon>
        <taxon>Pleosporales</taxon>
        <taxon>Massarineae</taxon>
        <taxon>Lentitheciaceae</taxon>
        <taxon>Lentithecium</taxon>
    </lineage>
</organism>
<gene>
    <name evidence="1" type="ORF">K458DRAFT_261641</name>
</gene>